<proteinExistence type="predicted"/>
<keyword evidence="2" id="KW-0808">Transferase</keyword>
<dbReference type="Gene3D" id="1.25.40.10">
    <property type="entry name" value="Tetratricopeptide repeat domain"/>
    <property type="match status" value="1"/>
</dbReference>
<keyword evidence="2" id="KW-0723">Serine/threonine-protein kinase</keyword>
<reference evidence="2 3" key="1">
    <citation type="submission" date="2020-08" db="EMBL/GenBank/DDBJ databases">
        <title>Genomic Encyclopedia of Type Strains, Phase IV (KMG-IV): sequencing the most valuable type-strain genomes for metagenomic binning, comparative biology and taxonomic classification.</title>
        <authorList>
            <person name="Goeker M."/>
        </authorList>
    </citation>
    <scope>NUCLEOTIDE SEQUENCE [LARGE SCALE GENOMIC DNA]</scope>
    <source>
        <strain evidence="2 3">YIM 65646</strain>
    </source>
</reference>
<dbReference type="PANTHER" id="PTHR47691:SF3">
    <property type="entry name" value="HTH-TYPE TRANSCRIPTIONAL REGULATOR RV0890C-RELATED"/>
    <property type="match status" value="1"/>
</dbReference>
<dbReference type="AlphaFoldDB" id="A0A841FRS2"/>
<dbReference type="Gene3D" id="3.40.50.300">
    <property type="entry name" value="P-loop containing nucleotide triphosphate hydrolases"/>
    <property type="match status" value="1"/>
</dbReference>
<gene>
    <name evidence="2" type="ORF">HNR73_003875</name>
</gene>
<dbReference type="EMBL" id="JACHGT010000008">
    <property type="protein sequence ID" value="MBB6036007.1"/>
    <property type="molecule type" value="Genomic_DNA"/>
</dbReference>
<dbReference type="GO" id="GO:0004674">
    <property type="term" value="F:protein serine/threonine kinase activity"/>
    <property type="evidence" value="ECO:0007669"/>
    <property type="project" value="UniProtKB-KW"/>
</dbReference>
<accession>A0A841FRS2</accession>
<keyword evidence="2" id="KW-0418">Kinase</keyword>
<dbReference type="GO" id="GO:0016887">
    <property type="term" value="F:ATP hydrolysis activity"/>
    <property type="evidence" value="ECO:0007669"/>
    <property type="project" value="InterPro"/>
</dbReference>
<dbReference type="SUPFAM" id="SSF48452">
    <property type="entry name" value="TPR-like"/>
    <property type="match status" value="1"/>
</dbReference>
<dbReference type="CDD" id="cd00093">
    <property type="entry name" value="HTH_XRE"/>
    <property type="match status" value="1"/>
</dbReference>
<evidence type="ECO:0000313" key="2">
    <source>
        <dbReference type="EMBL" id="MBB6036007.1"/>
    </source>
</evidence>
<dbReference type="InterPro" id="IPR049945">
    <property type="entry name" value="AAA_22"/>
</dbReference>
<dbReference type="Proteomes" id="UP000548476">
    <property type="component" value="Unassembled WGS sequence"/>
</dbReference>
<evidence type="ECO:0000313" key="3">
    <source>
        <dbReference type="Proteomes" id="UP000548476"/>
    </source>
</evidence>
<keyword evidence="3" id="KW-1185">Reference proteome</keyword>
<evidence type="ECO:0000259" key="1">
    <source>
        <dbReference type="SMART" id="SM00530"/>
    </source>
</evidence>
<dbReference type="Pfam" id="PF13401">
    <property type="entry name" value="AAA_22"/>
    <property type="match status" value="1"/>
</dbReference>
<dbReference type="SMART" id="SM00530">
    <property type="entry name" value="HTH_XRE"/>
    <property type="match status" value="1"/>
</dbReference>
<dbReference type="SUPFAM" id="SSF52540">
    <property type="entry name" value="P-loop containing nucleoside triphosphate hydrolases"/>
    <property type="match status" value="1"/>
</dbReference>
<dbReference type="PRINTS" id="PR00364">
    <property type="entry name" value="DISEASERSIST"/>
</dbReference>
<dbReference type="RefSeq" id="WP_221331016.1">
    <property type="nucleotide sequence ID" value="NZ_JACHGT010000008.1"/>
</dbReference>
<dbReference type="Pfam" id="PF13560">
    <property type="entry name" value="HTH_31"/>
    <property type="match status" value="1"/>
</dbReference>
<comment type="caution">
    <text evidence="2">The sequence shown here is derived from an EMBL/GenBank/DDBJ whole genome shotgun (WGS) entry which is preliminary data.</text>
</comment>
<organism evidence="2 3">
    <name type="scientific">Phytomonospora endophytica</name>
    <dbReference type="NCBI Taxonomy" id="714109"/>
    <lineage>
        <taxon>Bacteria</taxon>
        <taxon>Bacillati</taxon>
        <taxon>Actinomycetota</taxon>
        <taxon>Actinomycetes</taxon>
        <taxon>Micromonosporales</taxon>
        <taxon>Micromonosporaceae</taxon>
        <taxon>Phytomonospora</taxon>
    </lineage>
</organism>
<dbReference type="InterPro" id="IPR011990">
    <property type="entry name" value="TPR-like_helical_dom_sf"/>
</dbReference>
<dbReference type="InterPro" id="IPR027417">
    <property type="entry name" value="P-loop_NTPase"/>
</dbReference>
<dbReference type="PANTHER" id="PTHR47691">
    <property type="entry name" value="REGULATOR-RELATED"/>
    <property type="match status" value="1"/>
</dbReference>
<protein>
    <submittedName>
        <fullName evidence="2">Non-specific serine/threonine protein kinase</fullName>
        <ecNumber evidence="2">2.7.11.1</ecNumber>
    </submittedName>
</protein>
<dbReference type="InterPro" id="IPR001387">
    <property type="entry name" value="Cro/C1-type_HTH"/>
</dbReference>
<sequence>MAEFAGALRRLRDRSGALPYRTLARRANCAPSTLSDAAAGRRLPSWPVVSAFVRACGVGDESPWLARWQAAANRTPTPAPVGRIPDDPASFLGRDDELDGTLRLLESARMVTVTGPGGVGKTRLAQRVAAQAQIDYKNGARWVELADLNDRALIARKILSALDQPPDPIRDPEEQLLAALTGRHLLLVLDNCEHLAAGVARLTREILTHTTGVSILATSRRALGLPEEHLSTVGPLSPEQATDLLLERARAVLPGYEPGETDLQCAQRICERLDGLPLAIEFAARRLRTFSLAQLLEYLSAPSAQLGDDSGVRHPRQASMLATLDWSHELCSPAARRLWCDLSVYLGGAPLEAVTAGAGAEAFGAVSELVDQSVLVNAGQRLRMLETVREYGIRRLTARGGLAEAHERHLDRCLAYLMRADAEWYGPKQLDVLRRVRAEMPNFRVAMEYGMDAGGDASLRALRIARTLWWFWLASGTVDEGRDWLEKGIAACDDPAERHDAYWACAYVYVLLGDTKRVGELCDLAVEGGGKATIAWATLVRGLIALVSGPLEESIEVSESALRRFEEIGEDQGAQHALSQLGIAEVLRGNEDRAVPWLEQGRHIAAEHGERWHRTYLLWGLGTLRSKGSDPASALPMLKEGLRIQEDFGDQRAVAANLEALAWVSAAIGATDAAVVLLGRSHWAWPEAESRLFGFSALVGIGERNEAALRASMTPAAFETAYTRGGELSSDEFWDLVDDL</sequence>
<feature type="domain" description="HTH cro/C1-type" evidence="1">
    <location>
        <begin position="7"/>
        <end position="63"/>
    </location>
</feature>
<name>A0A841FRS2_9ACTN</name>
<dbReference type="EC" id="2.7.11.1" evidence="2"/>